<dbReference type="AlphaFoldDB" id="A0A0U1P498"/>
<keyword evidence="2" id="KW-1185">Reference proteome</keyword>
<proteinExistence type="predicted"/>
<reference evidence="2" key="1">
    <citation type="submission" date="2015-05" db="EMBL/GenBank/DDBJ databases">
        <authorList>
            <person name="Urmite Genomes"/>
        </authorList>
    </citation>
    <scope>NUCLEOTIDE SEQUENCE [LARGE SCALE GENOMIC DNA]</scope>
    <source>
        <strain evidence="2">LF1</strain>
    </source>
</reference>
<name>A0A0U1P498_9BACI</name>
<gene>
    <name evidence="1" type="ORF">BN000_04961</name>
</gene>
<evidence type="ECO:0000313" key="1">
    <source>
        <dbReference type="EMBL" id="CRK84902.1"/>
    </source>
</evidence>
<organism evidence="1 2">
    <name type="scientific">Neobacillus massiliamazoniensis</name>
    <dbReference type="NCBI Taxonomy" id="1499688"/>
    <lineage>
        <taxon>Bacteria</taxon>
        <taxon>Bacillati</taxon>
        <taxon>Bacillota</taxon>
        <taxon>Bacilli</taxon>
        <taxon>Bacillales</taxon>
        <taxon>Bacillaceae</taxon>
        <taxon>Neobacillus</taxon>
    </lineage>
</organism>
<protein>
    <submittedName>
        <fullName evidence="1">Uncharacterized protein</fullName>
    </submittedName>
</protein>
<sequence>MTAIHEEKFTHFVEINIDVDNLWSLFVTLSDRLLGDTAYGIIGFKDEKTTLSNFTKNKALELLVIPLKCAYLKEWAMYFLFN</sequence>
<accession>A0A0U1P498</accession>
<dbReference type="RefSeq" id="WP_090639346.1">
    <property type="nucleotide sequence ID" value="NZ_CVRB01000006.1"/>
</dbReference>
<dbReference type="Proteomes" id="UP000199087">
    <property type="component" value="Unassembled WGS sequence"/>
</dbReference>
<dbReference type="EMBL" id="CVRB01000006">
    <property type="protein sequence ID" value="CRK84902.1"/>
    <property type="molecule type" value="Genomic_DNA"/>
</dbReference>
<dbReference type="OrthoDB" id="1901735at2"/>
<evidence type="ECO:0000313" key="2">
    <source>
        <dbReference type="Proteomes" id="UP000199087"/>
    </source>
</evidence>